<dbReference type="AlphaFoldDB" id="A0A2M9G735"/>
<dbReference type="EMBL" id="PHIG01000004">
    <property type="protein sequence ID" value="PJK31539.1"/>
    <property type="molecule type" value="Genomic_DNA"/>
</dbReference>
<keyword evidence="5" id="KW-1185">Reference proteome</keyword>
<dbReference type="Gene3D" id="3.40.30.10">
    <property type="entry name" value="Glutaredoxin"/>
    <property type="match status" value="1"/>
</dbReference>
<dbReference type="InterPro" id="IPR006311">
    <property type="entry name" value="TAT_signal"/>
</dbReference>
<accession>A0A2M9G735</accession>
<dbReference type="PROSITE" id="PS51352">
    <property type="entry name" value="THIOREDOXIN_2"/>
    <property type="match status" value="1"/>
</dbReference>
<evidence type="ECO:0000313" key="5">
    <source>
        <dbReference type="Proteomes" id="UP000229498"/>
    </source>
</evidence>
<comment type="similarity">
    <text evidence="2">Belongs to the thioredoxin family. DsbA subfamily.</text>
</comment>
<sequence>MPTYTDTISGVREAVMTLSRRQVMIGGAALGLALPFAPALAEDKPWATGDMTMGAEDAPIEVIEYASMTCPHCASFHHATWPKLKENWIDTGKVRFIFREFPFDRPGLAAAMLARCGGEQRFFAFIDILFKQQEKWTRAQDPMAELRRIATLGGVSPEAFDRCLASEELQDMILESRLTGHEKFGVQGTPTLIINGEKHEGGNDYESVAEALRGLSS</sequence>
<evidence type="ECO:0000256" key="2">
    <source>
        <dbReference type="ARBA" id="ARBA00005791"/>
    </source>
</evidence>
<evidence type="ECO:0000313" key="4">
    <source>
        <dbReference type="EMBL" id="PJK31539.1"/>
    </source>
</evidence>
<reference evidence="4 5" key="1">
    <citation type="submission" date="2017-11" db="EMBL/GenBank/DDBJ databases">
        <title>Draft genome sequence of Rhizobiales bacterium SY3-13.</title>
        <authorList>
            <person name="Sun C."/>
        </authorList>
    </citation>
    <scope>NUCLEOTIDE SEQUENCE [LARGE SCALE GENOMIC DNA]</scope>
    <source>
        <strain evidence="4 5">SY3-13</strain>
    </source>
</reference>
<feature type="domain" description="Thioredoxin" evidence="3">
    <location>
        <begin position="23"/>
        <end position="217"/>
    </location>
</feature>
<dbReference type="PROSITE" id="PS51318">
    <property type="entry name" value="TAT"/>
    <property type="match status" value="1"/>
</dbReference>
<evidence type="ECO:0000259" key="3">
    <source>
        <dbReference type="PROSITE" id="PS51352"/>
    </source>
</evidence>
<dbReference type="Proteomes" id="UP000229498">
    <property type="component" value="Unassembled WGS sequence"/>
</dbReference>
<gene>
    <name evidence="4" type="ORF">CVT23_00325</name>
</gene>
<protein>
    <submittedName>
        <fullName evidence="4">Disulfide bond formation protein DsbA</fullName>
    </submittedName>
</protein>
<dbReference type="OrthoDB" id="8478320at2"/>
<proteinExistence type="inferred from homology"/>
<dbReference type="InterPro" id="IPR012336">
    <property type="entry name" value="Thioredoxin-like_fold"/>
</dbReference>
<name>A0A2M9G735_9PROT</name>
<comment type="caution">
    <text evidence="4">The sequence shown here is derived from an EMBL/GenBank/DDBJ whole genome shotgun (WGS) entry which is preliminary data.</text>
</comment>
<comment type="function">
    <text evidence="1">May be required for disulfide bond formation in some proteins.</text>
</comment>
<dbReference type="SUPFAM" id="SSF52833">
    <property type="entry name" value="Thioredoxin-like"/>
    <property type="match status" value="1"/>
</dbReference>
<dbReference type="PANTHER" id="PTHR13887">
    <property type="entry name" value="GLUTATHIONE S-TRANSFERASE KAPPA"/>
    <property type="match status" value="1"/>
</dbReference>
<evidence type="ECO:0000256" key="1">
    <source>
        <dbReference type="ARBA" id="ARBA00003565"/>
    </source>
</evidence>
<dbReference type="RefSeq" id="WP_109794365.1">
    <property type="nucleotide sequence ID" value="NZ_PHIG01000004.1"/>
</dbReference>
<dbReference type="InterPro" id="IPR036249">
    <property type="entry name" value="Thioredoxin-like_sf"/>
</dbReference>
<dbReference type="Pfam" id="PF13462">
    <property type="entry name" value="Thioredoxin_4"/>
    <property type="match status" value="1"/>
</dbReference>
<dbReference type="PANTHER" id="PTHR13887:SF56">
    <property type="entry name" value="THIOREDOXIN-LIKE REDUCTASE RV2466C"/>
    <property type="match status" value="1"/>
</dbReference>
<organism evidence="4 5">
    <name type="scientific">Minwuia thermotolerans</name>
    <dbReference type="NCBI Taxonomy" id="2056226"/>
    <lineage>
        <taxon>Bacteria</taxon>
        <taxon>Pseudomonadati</taxon>
        <taxon>Pseudomonadota</taxon>
        <taxon>Alphaproteobacteria</taxon>
        <taxon>Minwuiales</taxon>
        <taxon>Minwuiaceae</taxon>
        <taxon>Minwuia</taxon>
    </lineage>
</organism>
<dbReference type="InterPro" id="IPR013766">
    <property type="entry name" value="Thioredoxin_domain"/>
</dbReference>